<evidence type="ECO:0000313" key="18">
    <source>
        <dbReference type="Ensembl" id="ENSDCDP00010041502.1"/>
    </source>
</evidence>
<reference evidence="18" key="2">
    <citation type="submission" date="2025-08" db="UniProtKB">
        <authorList>
            <consortium name="Ensembl"/>
        </authorList>
    </citation>
    <scope>IDENTIFICATION</scope>
</reference>
<evidence type="ECO:0000256" key="4">
    <source>
        <dbReference type="ARBA" id="ARBA00005189"/>
    </source>
</evidence>
<dbReference type="GO" id="GO:0019432">
    <property type="term" value="P:triglyceride biosynthetic process"/>
    <property type="evidence" value="ECO:0007669"/>
    <property type="project" value="TreeGrafter"/>
</dbReference>
<keyword evidence="12 16" id="KW-0472">Membrane</keyword>
<reference evidence="18 19" key="1">
    <citation type="submission" date="2020-06" db="EMBL/GenBank/DDBJ databases">
        <authorList>
            <consortium name="Wellcome Sanger Institute Data Sharing"/>
        </authorList>
    </citation>
    <scope>NUCLEOTIDE SEQUENCE [LARGE SCALE GENOMIC DNA]</scope>
</reference>
<evidence type="ECO:0000256" key="12">
    <source>
        <dbReference type="ARBA" id="ARBA00023136"/>
    </source>
</evidence>
<keyword evidence="15" id="KW-0012">Acyltransferase</keyword>
<dbReference type="PANTHER" id="PTHR23063:SF10">
    <property type="entry name" value="GLYCEROL-3-PHOSPHATE ACYLTRANSFERASE 3"/>
    <property type="match status" value="1"/>
</dbReference>
<evidence type="ECO:0000256" key="14">
    <source>
        <dbReference type="ARBA" id="ARBA00023264"/>
    </source>
</evidence>
<sequence length="399" mass="45160">MEDAWGAARSAAQVWLSLVVGLIMLPAMFGVSLGITETYMKVLIKTLKWATFRIQKGRRERETLKPSPSNGIIQRDDGSMEKEIGELRRSRPKRPDGGDFTLSDVFYFSRKGLESIVEDEVTQRFSSEELVSWNLLTRTNNNFHYVSLRLTVLWGLGVVIRYCILAPLRITLAAIGISWLVIGTTVVGLLPSSRVKNWLSELVHLMCYRICARGLSATVHYHNKQNRPRKGGICVANHTSPIDVVILANDGCYAMVGQVHGGLMGVIQRSMVKSCPHIWFERSEMKDRHLVTQRLRDHYDPQFGDAFWNSAKYNMVSYLLRMMTSWAIVCNVWYLPAMTQMGEDAVQFANRVKSAIARQGGLVDLSWDGGLKRDKVKNTFKELEQKKYSSMVVGDDSSD</sequence>
<keyword evidence="9" id="KW-0256">Endoplasmic reticulum</keyword>
<feature type="transmembrane region" description="Helical" evidence="16">
    <location>
        <begin position="146"/>
        <end position="164"/>
    </location>
</feature>
<dbReference type="GO" id="GO:0008654">
    <property type="term" value="P:phospholipid biosynthetic process"/>
    <property type="evidence" value="ECO:0007669"/>
    <property type="project" value="UniProtKB-KW"/>
</dbReference>
<protein>
    <recommendedName>
        <fullName evidence="17">Phospholipid/glycerol acyltransferase domain-containing protein</fullName>
    </recommendedName>
</protein>
<keyword evidence="7" id="KW-0808">Transferase</keyword>
<evidence type="ECO:0000256" key="2">
    <source>
        <dbReference type="ARBA" id="ARBA00004765"/>
    </source>
</evidence>
<keyword evidence="14" id="KW-1208">Phospholipid metabolism</keyword>
<dbReference type="AlphaFoldDB" id="A0AAY4D7L7"/>
<evidence type="ECO:0000256" key="9">
    <source>
        <dbReference type="ARBA" id="ARBA00022824"/>
    </source>
</evidence>
<proteinExistence type="inferred from homology"/>
<evidence type="ECO:0000259" key="17">
    <source>
        <dbReference type="Pfam" id="PF01553"/>
    </source>
</evidence>
<dbReference type="InterPro" id="IPR002123">
    <property type="entry name" value="Plipid/glycerol_acylTrfase"/>
</dbReference>
<accession>A0AAY4D7L7</accession>
<evidence type="ECO:0000313" key="19">
    <source>
        <dbReference type="Proteomes" id="UP000694580"/>
    </source>
</evidence>
<keyword evidence="11" id="KW-0443">Lipid metabolism</keyword>
<evidence type="ECO:0000256" key="15">
    <source>
        <dbReference type="ARBA" id="ARBA00023315"/>
    </source>
</evidence>
<evidence type="ECO:0000256" key="6">
    <source>
        <dbReference type="ARBA" id="ARBA00022516"/>
    </source>
</evidence>
<feature type="transmembrane region" description="Helical" evidence="16">
    <location>
        <begin position="12"/>
        <end position="35"/>
    </location>
</feature>
<organism evidence="18 19">
    <name type="scientific">Denticeps clupeoides</name>
    <name type="common">denticle herring</name>
    <dbReference type="NCBI Taxonomy" id="299321"/>
    <lineage>
        <taxon>Eukaryota</taxon>
        <taxon>Metazoa</taxon>
        <taxon>Chordata</taxon>
        <taxon>Craniata</taxon>
        <taxon>Vertebrata</taxon>
        <taxon>Euteleostomi</taxon>
        <taxon>Actinopterygii</taxon>
        <taxon>Neopterygii</taxon>
        <taxon>Teleostei</taxon>
        <taxon>Clupei</taxon>
        <taxon>Clupeiformes</taxon>
        <taxon>Denticipitoidei</taxon>
        <taxon>Denticipitidae</taxon>
        <taxon>Denticeps</taxon>
    </lineage>
</organism>
<evidence type="ECO:0000256" key="3">
    <source>
        <dbReference type="ARBA" id="ARBA00004771"/>
    </source>
</evidence>
<evidence type="ECO:0000256" key="1">
    <source>
        <dbReference type="ARBA" id="ARBA00004477"/>
    </source>
</evidence>
<dbReference type="InterPro" id="IPR045252">
    <property type="entry name" value="LPCAT1-like"/>
</dbReference>
<comment type="similarity">
    <text evidence="5">Belongs to the 1-acyl-sn-glycerol-3-phosphate acyltransferase family.</text>
</comment>
<dbReference type="GO" id="GO:0005789">
    <property type="term" value="C:endoplasmic reticulum membrane"/>
    <property type="evidence" value="ECO:0007669"/>
    <property type="project" value="UniProtKB-SubCell"/>
</dbReference>
<name>A0AAY4D7L7_9TELE</name>
<evidence type="ECO:0000256" key="16">
    <source>
        <dbReference type="SAM" id="Phobius"/>
    </source>
</evidence>
<comment type="pathway">
    <text evidence="3">Glycerolipid metabolism; triacylglycerol biosynthesis.</text>
</comment>
<dbReference type="Pfam" id="PF01553">
    <property type="entry name" value="Acyltransferase"/>
    <property type="match status" value="1"/>
</dbReference>
<comment type="subcellular location">
    <subcellularLocation>
        <location evidence="1">Endoplasmic reticulum membrane</location>
        <topology evidence="1">Multi-pass membrane protein</topology>
    </subcellularLocation>
</comment>
<dbReference type="GO" id="GO:0004366">
    <property type="term" value="F:glycerol-3-phosphate O-acyltransferase activity"/>
    <property type="evidence" value="ECO:0007669"/>
    <property type="project" value="TreeGrafter"/>
</dbReference>
<evidence type="ECO:0000256" key="10">
    <source>
        <dbReference type="ARBA" id="ARBA00022989"/>
    </source>
</evidence>
<dbReference type="PANTHER" id="PTHR23063">
    <property type="entry name" value="PHOSPHOLIPID ACYLTRANSFERASE"/>
    <property type="match status" value="1"/>
</dbReference>
<feature type="transmembrane region" description="Helical" evidence="16">
    <location>
        <begin position="170"/>
        <end position="190"/>
    </location>
</feature>
<keyword evidence="19" id="KW-1185">Reference proteome</keyword>
<evidence type="ECO:0000256" key="5">
    <source>
        <dbReference type="ARBA" id="ARBA00008655"/>
    </source>
</evidence>
<comment type="pathway">
    <text evidence="4">Lipid metabolism.</text>
</comment>
<keyword evidence="13" id="KW-0594">Phospholipid biosynthesis</keyword>
<comment type="pathway">
    <text evidence="2">Phospholipid metabolism; CDP-diacylglycerol biosynthesis; CDP-diacylglycerol from sn-glycerol 3-phosphate: step 1/3.</text>
</comment>
<evidence type="ECO:0000256" key="8">
    <source>
        <dbReference type="ARBA" id="ARBA00022692"/>
    </source>
</evidence>
<keyword evidence="10 16" id="KW-1133">Transmembrane helix</keyword>
<dbReference type="GeneTree" id="ENSGT01030000234574"/>
<feature type="domain" description="Phospholipid/glycerol acyltransferase" evidence="17">
    <location>
        <begin position="219"/>
        <end position="297"/>
    </location>
</feature>
<evidence type="ECO:0000256" key="13">
    <source>
        <dbReference type="ARBA" id="ARBA00023209"/>
    </source>
</evidence>
<evidence type="ECO:0000256" key="11">
    <source>
        <dbReference type="ARBA" id="ARBA00023098"/>
    </source>
</evidence>
<dbReference type="Ensembl" id="ENSDCDT00010051482.1">
    <property type="protein sequence ID" value="ENSDCDP00010041502.1"/>
    <property type="gene ID" value="ENSDCDG00010025541.1"/>
</dbReference>
<gene>
    <name evidence="18" type="primary">agpat9l</name>
</gene>
<dbReference type="CDD" id="cd07991">
    <property type="entry name" value="LPLAT_LPCAT1-like"/>
    <property type="match status" value="1"/>
</dbReference>
<evidence type="ECO:0000256" key="7">
    <source>
        <dbReference type="ARBA" id="ARBA00022679"/>
    </source>
</evidence>
<keyword evidence="6" id="KW-0444">Lipid biosynthesis</keyword>
<keyword evidence="8 16" id="KW-0812">Transmembrane</keyword>
<dbReference type="Proteomes" id="UP000694580">
    <property type="component" value="Chromosome 11"/>
</dbReference>
<reference evidence="18" key="3">
    <citation type="submission" date="2025-09" db="UniProtKB">
        <authorList>
            <consortium name="Ensembl"/>
        </authorList>
    </citation>
    <scope>IDENTIFICATION</scope>
</reference>